<dbReference type="EMBL" id="JAVDXW010000001">
    <property type="protein sequence ID" value="MDR7304307.1"/>
    <property type="molecule type" value="Genomic_DNA"/>
</dbReference>
<dbReference type="Pfam" id="PF08007">
    <property type="entry name" value="JmjC_2"/>
    <property type="match status" value="1"/>
</dbReference>
<feature type="domain" description="JmjC" evidence="4">
    <location>
        <begin position="113"/>
        <end position="219"/>
    </location>
</feature>
<evidence type="ECO:0000259" key="4">
    <source>
        <dbReference type="Pfam" id="PF08007"/>
    </source>
</evidence>
<comment type="cofactor">
    <cofactor evidence="1">
        <name>Fe(2+)</name>
        <dbReference type="ChEBI" id="CHEBI:29033"/>
    </cofactor>
</comment>
<keyword evidence="6" id="KW-1185">Reference proteome</keyword>
<dbReference type="InterPro" id="IPR003347">
    <property type="entry name" value="JmjC_dom"/>
</dbReference>
<dbReference type="GO" id="GO:0046872">
    <property type="term" value="F:metal ion binding"/>
    <property type="evidence" value="ECO:0007669"/>
    <property type="project" value="UniProtKB-KW"/>
</dbReference>
<dbReference type="PANTHER" id="PTHR13096">
    <property type="entry name" value="MINA53 MYC INDUCED NUCLEAR ANTIGEN"/>
    <property type="match status" value="1"/>
</dbReference>
<reference evidence="5" key="1">
    <citation type="submission" date="2023-07" db="EMBL/GenBank/DDBJ databases">
        <title>Sequencing the genomes of 1000 actinobacteria strains.</title>
        <authorList>
            <person name="Klenk H.-P."/>
        </authorList>
    </citation>
    <scope>NUCLEOTIDE SEQUENCE</scope>
    <source>
        <strain evidence="5">DSM 45977</strain>
    </source>
</reference>
<evidence type="ECO:0000313" key="5">
    <source>
        <dbReference type="EMBL" id="MDR7304307.1"/>
    </source>
</evidence>
<comment type="caution">
    <text evidence="5">The sequence shown here is derived from an EMBL/GenBank/DDBJ whole genome shotgun (WGS) entry which is preliminary data.</text>
</comment>
<evidence type="ECO:0000256" key="1">
    <source>
        <dbReference type="ARBA" id="ARBA00001954"/>
    </source>
</evidence>
<proteinExistence type="predicted"/>
<dbReference type="SUPFAM" id="SSF51197">
    <property type="entry name" value="Clavaminate synthase-like"/>
    <property type="match status" value="1"/>
</dbReference>
<protein>
    <recommendedName>
        <fullName evidence="4">JmjC domain-containing protein</fullName>
    </recommendedName>
</protein>
<gene>
    <name evidence="5" type="ORF">JOF55_004488</name>
</gene>
<sequence length="386" mass="43237">MDSLQRCVGETEHFAEQVWGRRVMVHGPAPEGFEDLLSLDDVDQLLSGYGMRTPTFRLVREGRALPASEYTHSARIGNTPMTGIADPARVFAAVEQGATLVLQGLQRYWPPLTRFCRELEITLGHQCQVNAYITPPDSRGFQPHSDTHDVFVLQAFGRKTWQIWPAPGEEGADDEQAATNVEMEPGTAVYMPTGTRHAARTQHALSGHLTVGVHPTRWRQVLEKALAHVLVDPALDDPLPVGFHREPEALTTRVNGHLEELSTQLEKLEAREITDDLVERFLTGRPSLLRGGLVDRMRLATLDDEGILRHRPGSVCEIRTDDVDHVRVLLGDRELRTPRWVEPAIREVACRSTFAVRDLAPHLDATSRLVLARRLVREGLLEVTDE</sequence>
<dbReference type="RefSeq" id="WP_310277853.1">
    <property type="nucleotide sequence ID" value="NZ_JAVDXW010000001.1"/>
</dbReference>
<evidence type="ECO:0000256" key="2">
    <source>
        <dbReference type="ARBA" id="ARBA00022723"/>
    </source>
</evidence>
<organism evidence="5 6">
    <name type="scientific">Haloactinomyces albus</name>
    <dbReference type="NCBI Taxonomy" id="1352928"/>
    <lineage>
        <taxon>Bacteria</taxon>
        <taxon>Bacillati</taxon>
        <taxon>Actinomycetota</taxon>
        <taxon>Actinomycetes</taxon>
        <taxon>Actinopolysporales</taxon>
        <taxon>Actinopolysporaceae</taxon>
        <taxon>Haloactinomyces</taxon>
    </lineage>
</organism>
<dbReference type="Gene3D" id="2.60.120.650">
    <property type="entry name" value="Cupin"/>
    <property type="match status" value="1"/>
</dbReference>
<keyword evidence="2" id="KW-0479">Metal-binding</keyword>
<evidence type="ECO:0000313" key="6">
    <source>
        <dbReference type="Proteomes" id="UP001180845"/>
    </source>
</evidence>
<keyword evidence="3" id="KW-0408">Iron</keyword>
<name>A0AAE3ZGA4_9ACTN</name>
<dbReference type="Proteomes" id="UP001180845">
    <property type="component" value="Unassembled WGS sequence"/>
</dbReference>
<accession>A0AAE3ZGA4</accession>
<dbReference type="InterPro" id="IPR039994">
    <property type="entry name" value="NO66-like"/>
</dbReference>
<dbReference type="PANTHER" id="PTHR13096:SF8">
    <property type="entry name" value="RIBOSOMAL OXYGENASE 1"/>
    <property type="match status" value="1"/>
</dbReference>
<dbReference type="AlphaFoldDB" id="A0AAE3ZGA4"/>
<evidence type="ECO:0000256" key="3">
    <source>
        <dbReference type="ARBA" id="ARBA00023004"/>
    </source>
</evidence>